<dbReference type="OrthoDB" id="6506757at2759"/>
<evidence type="ECO:0000259" key="10">
    <source>
        <dbReference type="Pfam" id="PF00060"/>
    </source>
</evidence>
<evidence type="ECO:0000256" key="1">
    <source>
        <dbReference type="ARBA" id="ARBA00004651"/>
    </source>
</evidence>
<dbReference type="Gene3D" id="3.40.190.10">
    <property type="entry name" value="Periplasmic binding protein-like II"/>
    <property type="match status" value="1"/>
</dbReference>
<evidence type="ECO:0000256" key="4">
    <source>
        <dbReference type="ARBA" id="ARBA00022692"/>
    </source>
</evidence>
<dbReference type="STRING" id="105785.A0A2J7PQN8"/>
<feature type="transmembrane region" description="Helical" evidence="9">
    <location>
        <begin position="361"/>
        <end position="384"/>
    </location>
</feature>
<proteinExistence type="inferred from homology"/>
<dbReference type="GO" id="GO:0015276">
    <property type="term" value="F:ligand-gated monoatomic ion channel activity"/>
    <property type="evidence" value="ECO:0007669"/>
    <property type="project" value="InterPro"/>
</dbReference>
<feature type="transmembrane region" description="Helical" evidence="9">
    <location>
        <begin position="295"/>
        <end position="316"/>
    </location>
</feature>
<evidence type="ECO:0000256" key="2">
    <source>
        <dbReference type="ARBA" id="ARBA00008685"/>
    </source>
</evidence>
<feature type="domain" description="Ionotropic glutamate receptor C-terminal" evidence="10">
    <location>
        <begin position="296"/>
        <end position="447"/>
    </location>
</feature>
<dbReference type="Pfam" id="PF00060">
    <property type="entry name" value="Lig_chan"/>
    <property type="match status" value="1"/>
</dbReference>
<dbReference type="InParanoid" id="A0A2J7PQN8"/>
<accession>A0A2J7PQN8</accession>
<keyword evidence="3" id="KW-1003">Cell membrane</keyword>
<dbReference type="AlphaFoldDB" id="A0A2J7PQN8"/>
<feature type="transmembrane region" description="Helical" evidence="9">
    <location>
        <begin position="552"/>
        <end position="578"/>
    </location>
</feature>
<organism evidence="11 12">
    <name type="scientific">Cryptotermes secundus</name>
    <dbReference type="NCBI Taxonomy" id="105785"/>
    <lineage>
        <taxon>Eukaryota</taxon>
        <taxon>Metazoa</taxon>
        <taxon>Ecdysozoa</taxon>
        <taxon>Arthropoda</taxon>
        <taxon>Hexapoda</taxon>
        <taxon>Insecta</taxon>
        <taxon>Pterygota</taxon>
        <taxon>Neoptera</taxon>
        <taxon>Polyneoptera</taxon>
        <taxon>Dictyoptera</taxon>
        <taxon>Blattodea</taxon>
        <taxon>Blattoidea</taxon>
        <taxon>Termitoidae</taxon>
        <taxon>Kalotermitidae</taxon>
        <taxon>Cryptotermitinae</taxon>
        <taxon>Cryptotermes</taxon>
    </lineage>
</organism>
<comment type="subcellular location">
    <subcellularLocation>
        <location evidence="1">Cell membrane</location>
        <topology evidence="1">Multi-pass membrane protein</topology>
    </subcellularLocation>
</comment>
<dbReference type="Gene3D" id="1.10.287.70">
    <property type="match status" value="1"/>
</dbReference>
<gene>
    <name evidence="11" type="ORF">B7P43_G05001</name>
</gene>
<evidence type="ECO:0000256" key="5">
    <source>
        <dbReference type="ARBA" id="ARBA00022989"/>
    </source>
</evidence>
<sequence length="597" mass="67664">MRTYSPSASPPSATSVTSATSAPSLEEWEEFMKQNPCYAFGKHKSYILWAHGTLSEQLQKLKAYYNAWNPRGKFLVILEESNQVLPILEELRQWNILNVAVLVPSTNEQNTLDLYSWFPYQPPSGKCGKLNKAVLLDKWIGQRQQFLHSSSLFPRKIPNDLHGCSISVSTLPLDPHVMVSSDRKAALDKNNITYAEGLDIRLLQFVTQSVNATVSYLRPPAGDWSDVYPNQTWGGISGDLLYGRADVGVCGTTYAFAFTPDLEFTVPYDTMDAVWVVPRAKQHPRWSSITRVFHLPVWLLLMIVIIMASVIMLWLSRYAARYSEEHPAYRNLSGCLSSAWAVMLGVSVARQPYTGPLRFFFFSWVMYSLAVSSVFQTFMASYLVDPGLERQVSNVEDILKSGLGYGMYRTFKSLVEDLPKQQLDVLLERAEDCLKIVECAEKVAKQGNYATILAGITAEYLNTYKTVDDKGTALLYILERKVWTNFQVFLLPKGSGFLSMFNRLIRTAREAGLVQYFWRDMLTTSKIKTGSVRVHTLLDDYTVFSLTYLQSAFILLVLGHCFALCLFLAELTCSWWALRRRKMAVKYPGGDIKPHVP</sequence>
<dbReference type="FunCoup" id="A0A2J7PQN8">
    <property type="interactions" value="76"/>
</dbReference>
<dbReference type="EMBL" id="NEVH01022635">
    <property type="protein sequence ID" value="PNF18650.1"/>
    <property type="molecule type" value="Genomic_DNA"/>
</dbReference>
<keyword evidence="5 9" id="KW-1133">Transmembrane helix</keyword>
<keyword evidence="7" id="KW-0675">Receptor</keyword>
<dbReference type="GO" id="GO:0050906">
    <property type="term" value="P:detection of stimulus involved in sensory perception"/>
    <property type="evidence" value="ECO:0007669"/>
    <property type="project" value="UniProtKB-ARBA"/>
</dbReference>
<dbReference type="PANTHER" id="PTHR42643">
    <property type="entry name" value="IONOTROPIC RECEPTOR 20A-RELATED"/>
    <property type="match status" value="1"/>
</dbReference>
<evidence type="ECO:0000256" key="3">
    <source>
        <dbReference type="ARBA" id="ARBA00022475"/>
    </source>
</evidence>
<keyword evidence="4 9" id="KW-0812">Transmembrane</keyword>
<name>A0A2J7PQN8_9NEOP</name>
<dbReference type="InterPro" id="IPR001320">
    <property type="entry name" value="Iontro_rcpt_C"/>
</dbReference>
<protein>
    <recommendedName>
        <fullName evidence="10">Ionotropic glutamate receptor C-terminal domain-containing protein</fullName>
    </recommendedName>
</protein>
<dbReference type="SUPFAM" id="SSF53850">
    <property type="entry name" value="Periplasmic binding protein-like II"/>
    <property type="match status" value="1"/>
</dbReference>
<evidence type="ECO:0000256" key="6">
    <source>
        <dbReference type="ARBA" id="ARBA00023136"/>
    </source>
</evidence>
<evidence type="ECO:0000313" key="12">
    <source>
        <dbReference type="Proteomes" id="UP000235965"/>
    </source>
</evidence>
<evidence type="ECO:0000256" key="9">
    <source>
        <dbReference type="SAM" id="Phobius"/>
    </source>
</evidence>
<comment type="similarity">
    <text evidence="2">Belongs to the glutamate-gated ion channel (TC 1.A.10.1) family.</text>
</comment>
<dbReference type="Proteomes" id="UP000235965">
    <property type="component" value="Unassembled WGS sequence"/>
</dbReference>
<comment type="caution">
    <text evidence="11">The sequence shown here is derived from an EMBL/GenBank/DDBJ whole genome shotgun (WGS) entry which is preliminary data.</text>
</comment>
<keyword evidence="6 9" id="KW-0472">Membrane</keyword>
<keyword evidence="12" id="KW-1185">Reference proteome</keyword>
<evidence type="ECO:0000256" key="7">
    <source>
        <dbReference type="ARBA" id="ARBA00023170"/>
    </source>
</evidence>
<dbReference type="PANTHER" id="PTHR42643:SF24">
    <property type="entry name" value="IONOTROPIC RECEPTOR 60A"/>
    <property type="match status" value="1"/>
</dbReference>
<evidence type="ECO:0000313" key="11">
    <source>
        <dbReference type="EMBL" id="PNF18650.1"/>
    </source>
</evidence>
<keyword evidence="8" id="KW-0325">Glycoprotein</keyword>
<evidence type="ECO:0000256" key="8">
    <source>
        <dbReference type="ARBA" id="ARBA00023180"/>
    </source>
</evidence>
<dbReference type="InterPro" id="IPR052192">
    <property type="entry name" value="Insect_Ionotropic_Sensory_Rcpt"/>
</dbReference>
<dbReference type="GO" id="GO:0005886">
    <property type="term" value="C:plasma membrane"/>
    <property type="evidence" value="ECO:0007669"/>
    <property type="project" value="UniProtKB-SubCell"/>
</dbReference>
<reference evidence="11 12" key="1">
    <citation type="submission" date="2017-12" db="EMBL/GenBank/DDBJ databases">
        <title>Hemimetabolous genomes reveal molecular basis of termite eusociality.</title>
        <authorList>
            <person name="Harrison M.C."/>
            <person name="Jongepier E."/>
            <person name="Robertson H.M."/>
            <person name="Arning N."/>
            <person name="Bitard-Feildel T."/>
            <person name="Chao H."/>
            <person name="Childers C.P."/>
            <person name="Dinh H."/>
            <person name="Doddapaneni H."/>
            <person name="Dugan S."/>
            <person name="Gowin J."/>
            <person name="Greiner C."/>
            <person name="Han Y."/>
            <person name="Hu H."/>
            <person name="Hughes D.S.T."/>
            <person name="Huylmans A.-K."/>
            <person name="Kemena C."/>
            <person name="Kremer L.P.M."/>
            <person name="Lee S.L."/>
            <person name="Lopez-Ezquerra A."/>
            <person name="Mallet L."/>
            <person name="Monroy-Kuhn J.M."/>
            <person name="Moser A."/>
            <person name="Murali S.C."/>
            <person name="Muzny D.M."/>
            <person name="Otani S."/>
            <person name="Piulachs M.-D."/>
            <person name="Poelchau M."/>
            <person name="Qu J."/>
            <person name="Schaub F."/>
            <person name="Wada-Katsumata A."/>
            <person name="Worley K.C."/>
            <person name="Xie Q."/>
            <person name="Ylla G."/>
            <person name="Poulsen M."/>
            <person name="Gibbs R.A."/>
            <person name="Schal C."/>
            <person name="Richards S."/>
            <person name="Belles X."/>
            <person name="Korb J."/>
            <person name="Bornberg-Bauer E."/>
        </authorList>
    </citation>
    <scope>NUCLEOTIDE SEQUENCE [LARGE SCALE GENOMIC DNA]</scope>
    <source>
        <tissue evidence="11">Whole body</tissue>
    </source>
</reference>